<reference evidence="2 3" key="1">
    <citation type="journal article" date="2011" name="Genome Res.">
        <title>Whole genome sequencing of multiple Leishmania donovani clinical isolates provides insights into population structure and mechanisms of drug resistance.</title>
        <authorList>
            <person name="Downing T."/>
            <person name="Imamura H."/>
            <person name="Decuypere S."/>
            <person name="Clark T.G."/>
            <person name="Coombs G.H."/>
            <person name="Cotton J.A."/>
            <person name="Hilley J.D."/>
            <person name="de Doncker S."/>
            <person name="Maes I."/>
            <person name="Mottram J.C."/>
            <person name="Quail M.A."/>
            <person name="Rijal S."/>
            <person name="Sanders M."/>
            <person name="Schonian G."/>
            <person name="Stark O."/>
            <person name="Sundar S."/>
            <person name="Vanaerschot M."/>
            <person name="Hertz-Fowler C."/>
            <person name="Dujardin J.C."/>
            <person name="Berriman M."/>
        </authorList>
    </citation>
    <scope>NUCLEOTIDE SEQUENCE [LARGE SCALE GENOMIC DNA]</scope>
    <source>
        <strain evidence="2 3">BPK282A1</strain>
    </source>
</reference>
<dbReference type="AlphaFoldDB" id="E9BK15"/>
<evidence type="ECO:0000313" key="2">
    <source>
        <dbReference type="EMBL" id="CBZ35699.1"/>
    </source>
</evidence>
<feature type="region of interest" description="Disordered" evidence="1">
    <location>
        <begin position="1"/>
        <end position="24"/>
    </location>
</feature>
<gene>
    <name evidence="2" type="ORF">LDBPK_282960</name>
</gene>
<name>E9BK15_LEIDO</name>
<accession>E9BK15</accession>
<evidence type="ECO:0000256" key="1">
    <source>
        <dbReference type="SAM" id="MobiDB-lite"/>
    </source>
</evidence>
<organism evidence="2 3">
    <name type="scientific">Leishmania donovani</name>
    <dbReference type="NCBI Taxonomy" id="5661"/>
    <lineage>
        <taxon>Eukaryota</taxon>
        <taxon>Discoba</taxon>
        <taxon>Euglenozoa</taxon>
        <taxon>Kinetoplastea</taxon>
        <taxon>Metakinetoplastina</taxon>
        <taxon>Trypanosomatida</taxon>
        <taxon>Trypanosomatidae</taxon>
        <taxon>Leishmaniinae</taxon>
        <taxon>Leishmania</taxon>
    </lineage>
</organism>
<protein>
    <submittedName>
        <fullName evidence="2">Heat-shock protein hsp70, putative</fullName>
    </submittedName>
</protein>
<sequence>MSGMSGGAGPAGGASSGPKVEEVD</sequence>
<dbReference type="EMBL" id="FR799615">
    <property type="protein sequence ID" value="CBZ35699.1"/>
    <property type="molecule type" value="Genomic_DNA"/>
</dbReference>
<dbReference type="KEGG" id="ldo:LDBPK_282960"/>
<reference evidence="3" key="2">
    <citation type="submission" date="2011-02" db="EMBL/GenBank/DDBJ databases">
        <title>Whole genome sequencing of Leishmania donovani clinical lines reveals dynamic variation related to drug resistance.</title>
        <authorList>
            <person name="Downing T."/>
            <person name="Imamura H."/>
            <person name="Sanders M."/>
            <person name="Decuypere S."/>
            <person name="Hertz-Fowler C."/>
            <person name="Clark T.G."/>
            <person name="Rijal S."/>
            <person name="Sundar S."/>
            <person name="Quail M.A."/>
            <person name="De Doncker S."/>
            <person name="Maes I."/>
            <person name="Vanaerschot M."/>
            <person name="Stark O."/>
            <person name="Schonian G."/>
            <person name="Dujardin J.C."/>
            <person name="Berriman M."/>
        </authorList>
    </citation>
    <scope>NUCLEOTIDE SEQUENCE [LARGE SCALE GENOMIC DNA]</scope>
    <source>
        <strain evidence="3">BPK282A1</strain>
    </source>
</reference>
<evidence type="ECO:0000313" key="3">
    <source>
        <dbReference type="Proteomes" id="UP000008980"/>
    </source>
</evidence>
<feature type="compositionally biased region" description="Gly residues" evidence="1">
    <location>
        <begin position="1"/>
        <end position="15"/>
    </location>
</feature>
<dbReference type="RefSeq" id="XP_003862393.1">
    <property type="nucleotide sequence ID" value="XM_003862345.1"/>
</dbReference>
<dbReference type="Proteomes" id="UP000008980">
    <property type="component" value="Chromosome 28"/>
</dbReference>
<dbReference type="VEuPathDB" id="TriTrypDB:LdBPK_282960.1"/>
<dbReference type="GeneID" id="13387129"/>
<proteinExistence type="predicted"/>